<keyword evidence="5" id="KW-0680">Restriction system</keyword>
<dbReference type="GO" id="GO:0032259">
    <property type="term" value="P:methylation"/>
    <property type="evidence" value="ECO:0007669"/>
    <property type="project" value="UniProtKB-KW"/>
</dbReference>
<dbReference type="Pfam" id="PF00145">
    <property type="entry name" value="DNA_methylase"/>
    <property type="match status" value="2"/>
</dbReference>
<dbReference type="AlphaFoldDB" id="A0AAJ2UL70"/>
<comment type="caution">
    <text evidence="6">The sequence shown here is derived from an EMBL/GenBank/DDBJ whole genome shotgun (WGS) entry which is preliminary data.</text>
</comment>
<evidence type="ECO:0000256" key="5">
    <source>
        <dbReference type="ARBA" id="ARBA00022747"/>
    </source>
</evidence>
<evidence type="ECO:0000256" key="2">
    <source>
        <dbReference type="ARBA" id="ARBA00022603"/>
    </source>
</evidence>
<dbReference type="GO" id="GO:0009307">
    <property type="term" value="P:DNA restriction-modification system"/>
    <property type="evidence" value="ECO:0007669"/>
    <property type="project" value="UniProtKB-KW"/>
</dbReference>
<dbReference type="InterPro" id="IPR050390">
    <property type="entry name" value="C5-Methyltransferase"/>
</dbReference>
<keyword evidence="3" id="KW-0808">Transferase</keyword>
<dbReference type="InterPro" id="IPR001525">
    <property type="entry name" value="C5_MeTfrase"/>
</dbReference>
<evidence type="ECO:0000256" key="1">
    <source>
        <dbReference type="ARBA" id="ARBA00011975"/>
    </source>
</evidence>
<dbReference type="PANTHER" id="PTHR10629:SF52">
    <property type="entry name" value="DNA (CYTOSINE-5)-METHYLTRANSFERASE 1"/>
    <property type="match status" value="1"/>
</dbReference>
<keyword evidence="2 6" id="KW-0489">Methyltransferase</keyword>
<dbReference type="EMBL" id="JARAWN010000057">
    <property type="protein sequence ID" value="MDX3130620.1"/>
    <property type="molecule type" value="Genomic_DNA"/>
</dbReference>
<dbReference type="GO" id="GO:0003886">
    <property type="term" value="F:DNA (cytosine-5-)-methyltransferase activity"/>
    <property type="evidence" value="ECO:0007669"/>
    <property type="project" value="UniProtKB-EC"/>
</dbReference>
<dbReference type="InterPro" id="IPR029063">
    <property type="entry name" value="SAM-dependent_MTases_sf"/>
</dbReference>
<evidence type="ECO:0000313" key="6">
    <source>
        <dbReference type="EMBL" id="MDX3130620.1"/>
    </source>
</evidence>
<dbReference type="Proteomes" id="UP001273589">
    <property type="component" value="Unassembled WGS sequence"/>
</dbReference>
<dbReference type="Gene3D" id="3.40.50.150">
    <property type="entry name" value="Vaccinia Virus protein VP39"/>
    <property type="match status" value="2"/>
</dbReference>
<dbReference type="RefSeq" id="WP_319691378.1">
    <property type="nucleotide sequence ID" value="NZ_JARAWN010000057.1"/>
</dbReference>
<proteinExistence type="predicted"/>
<protein>
    <recommendedName>
        <fullName evidence="1">DNA (cytosine-5-)-methyltransferase</fullName>
        <ecNumber evidence="1">2.1.1.37</ecNumber>
    </recommendedName>
</protein>
<evidence type="ECO:0000256" key="4">
    <source>
        <dbReference type="ARBA" id="ARBA00022691"/>
    </source>
</evidence>
<keyword evidence="4" id="KW-0949">S-adenosyl-L-methionine</keyword>
<evidence type="ECO:0000313" key="7">
    <source>
        <dbReference type="Proteomes" id="UP001273589"/>
    </source>
</evidence>
<dbReference type="SUPFAM" id="SSF53335">
    <property type="entry name" value="S-adenosyl-L-methionine-dependent methyltransferases"/>
    <property type="match status" value="1"/>
</dbReference>
<dbReference type="GO" id="GO:0044027">
    <property type="term" value="P:negative regulation of gene expression via chromosomal CpG island methylation"/>
    <property type="evidence" value="ECO:0007669"/>
    <property type="project" value="TreeGrafter"/>
</dbReference>
<dbReference type="GO" id="GO:0003677">
    <property type="term" value="F:DNA binding"/>
    <property type="evidence" value="ECO:0007669"/>
    <property type="project" value="TreeGrafter"/>
</dbReference>
<reference evidence="6" key="1">
    <citation type="journal article" date="2023" name="Microb. Genom.">
        <title>Mesoterricola silvestris gen. nov., sp. nov., Mesoterricola sediminis sp. nov., Geothrix oryzae sp. nov., Geothrix edaphica sp. nov., Geothrix rubra sp. nov., and Geothrix limicola sp. nov., six novel members of Acidobacteriota isolated from soils.</title>
        <authorList>
            <person name="Weisberg A.J."/>
            <person name="Pearce E."/>
            <person name="Kramer C.G."/>
            <person name="Chang J.H."/>
            <person name="Clarke C.R."/>
        </authorList>
    </citation>
    <scope>NUCLEOTIDE SEQUENCE</scope>
    <source>
        <strain evidence="6">ND06-05F</strain>
    </source>
</reference>
<evidence type="ECO:0000256" key="3">
    <source>
        <dbReference type="ARBA" id="ARBA00022679"/>
    </source>
</evidence>
<accession>A0AAJ2UL70</accession>
<organism evidence="6 7">
    <name type="scientific">Streptomyces europaeiscabiei</name>
    <dbReference type="NCBI Taxonomy" id="146819"/>
    <lineage>
        <taxon>Bacteria</taxon>
        <taxon>Bacillati</taxon>
        <taxon>Actinomycetota</taxon>
        <taxon>Actinomycetes</taxon>
        <taxon>Kitasatosporales</taxon>
        <taxon>Streptomycetaceae</taxon>
        <taxon>Streptomyces</taxon>
    </lineage>
</organism>
<dbReference type="PANTHER" id="PTHR10629">
    <property type="entry name" value="CYTOSINE-SPECIFIC METHYLTRANSFERASE"/>
    <property type="match status" value="1"/>
</dbReference>
<dbReference type="EC" id="2.1.1.37" evidence="1"/>
<gene>
    <name evidence="6" type="ORF">PV367_12630</name>
</gene>
<name>A0AAJ2UL70_9ACTN</name>
<sequence length="501" mass="56030">MATFIDLLCGAGGSSTGLVEAGHELILGINHWDLAIETHAANHPTCEHAVMTLTDAFPMRMLPKADALWASVICTEISPAGGRRRETNQLDLLDLLEEERGDWEALSKDAFEATRVTAWCVLRAAEAKRFKAVVVENVVEFGLDWILFEKWLEAMEVLGYRYQIVCVSSAHVGDEVNLRAPQWRDRMYVVFTLKTMRKPDLEPRPLAPCVDCGEDVHAVQSWTKTEGLRIGKYRRDYIYRCPNTRCRHAMVEPYVRPASDIIDWSDLGKRIGDRKKPLADTTMDRIRAGRLKFPWRPYSISLTHGKDGGDRAFAVEDRPLPARTVKQGDALLVPTGGSWNTDAVPLDVPMRTRTTRESEALLTMDPFIIEYRNHATASPASDPLSVVTAQGNHHGLVTHAGTAPERARNTLVVPYRKAAVKTAAEPVHTLSTRDSAALVQNAPDINDCYFRMLKPREQLEGQRFPKKYVVYGNQAEQTAQAGNAVSVNVARWIGQRLEPVL</sequence>